<feature type="region of interest" description="Disordered" evidence="1">
    <location>
        <begin position="1"/>
        <end position="35"/>
    </location>
</feature>
<keyword evidence="2" id="KW-1133">Transmembrane helix</keyword>
<feature type="transmembrane region" description="Helical" evidence="2">
    <location>
        <begin position="91"/>
        <end position="113"/>
    </location>
</feature>
<dbReference type="PANTHER" id="PTHR42069:SF1">
    <property type="entry name" value="MARVEL DOMAIN-CONTAINING PROTEIN"/>
    <property type="match status" value="1"/>
</dbReference>
<organism evidence="3 4">
    <name type="scientific">Echria macrotheca</name>
    <dbReference type="NCBI Taxonomy" id="438768"/>
    <lineage>
        <taxon>Eukaryota</taxon>
        <taxon>Fungi</taxon>
        <taxon>Dikarya</taxon>
        <taxon>Ascomycota</taxon>
        <taxon>Pezizomycotina</taxon>
        <taxon>Sordariomycetes</taxon>
        <taxon>Sordariomycetidae</taxon>
        <taxon>Sordariales</taxon>
        <taxon>Schizotheciaceae</taxon>
        <taxon>Echria</taxon>
    </lineage>
</organism>
<proteinExistence type="predicted"/>
<evidence type="ECO:0000256" key="2">
    <source>
        <dbReference type="SAM" id="Phobius"/>
    </source>
</evidence>
<comment type="caution">
    <text evidence="3">The sequence shown here is derived from an EMBL/GenBank/DDBJ whole genome shotgun (WGS) entry which is preliminary data.</text>
</comment>
<keyword evidence="2" id="KW-0812">Transmembrane</keyword>
<feature type="transmembrane region" description="Helical" evidence="2">
    <location>
        <begin position="44"/>
        <end position="63"/>
    </location>
</feature>
<accession>A0AAJ0F662</accession>
<protein>
    <recommendedName>
        <fullName evidence="5">MARVEL domain-containing protein</fullName>
    </recommendedName>
</protein>
<evidence type="ECO:0000313" key="3">
    <source>
        <dbReference type="EMBL" id="KAK1752023.1"/>
    </source>
</evidence>
<evidence type="ECO:0008006" key="5">
    <source>
        <dbReference type="Google" id="ProtNLM"/>
    </source>
</evidence>
<dbReference type="AlphaFoldDB" id="A0AAJ0F662"/>
<dbReference type="PANTHER" id="PTHR42069">
    <property type="entry name" value="HYPHAL ANASTAMOSIS-8 PROTEIN"/>
    <property type="match status" value="1"/>
</dbReference>
<feature type="transmembrane region" description="Helical" evidence="2">
    <location>
        <begin position="193"/>
        <end position="214"/>
    </location>
</feature>
<feature type="transmembrane region" description="Helical" evidence="2">
    <location>
        <begin position="125"/>
        <end position="147"/>
    </location>
</feature>
<name>A0AAJ0F662_9PEZI</name>
<dbReference type="EMBL" id="MU839840">
    <property type="protein sequence ID" value="KAK1752023.1"/>
    <property type="molecule type" value="Genomic_DNA"/>
</dbReference>
<reference evidence="3" key="1">
    <citation type="submission" date="2023-06" db="EMBL/GenBank/DDBJ databases">
        <title>Genome-scale phylogeny and comparative genomics of the fungal order Sordariales.</title>
        <authorList>
            <consortium name="Lawrence Berkeley National Laboratory"/>
            <person name="Hensen N."/>
            <person name="Bonometti L."/>
            <person name="Westerberg I."/>
            <person name="Brannstrom I.O."/>
            <person name="Guillou S."/>
            <person name="Cros-Aarteil S."/>
            <person name="Calhoun S."/>
            <person name="Haridas S."/>
            <person name="Kuo A."/>
            <person name="Mondo S."/>
            <person name="Pangilinan J."/>
            <person name="Riley R."/>
            <person name="Labutti K."/>
            <person name="Andreopoulos B."/>
            <person name="Lipzen A."/>
            <person name="Chen C."/>
            <person name="Yanf M."/>
            <person name="Daum C."/>
            <person name="Ng V."/>
            <person name="Clum A."/>
            <person name="Steindorff A."/>
            <person name="Ohm R."/>
            <person name="Martin F."/>
            <person name="Silar P."/>
            <person name="Natvig D."/>
            <person name="Lalanne C."/>
            <person name="Gautier V."/>
            <person name="Ament-Velasquez S.L."/>
            <person name="Kruys A."/>
            <person name="Hutchinson M.I."/>
            <person name="Powell A.J."/>
            <person name="Barry K."/>
            <person name="Miller A.N."/>
            <person name="Grigoriev I.V."/>
            <person name="Debuchy R."/>
            <person name="Gladieux P."/>
            <person name="Thoren M.H."/>
            <person name="Johannesson H."/>
        </authorList>
    </citation>
    <scope>NUCLEOTIDE SEQUENCE</scope>
    <source>
        <strain evidence="3">PSN4</strain>
    </source>
</reference>
<evidence type="ECO:0000313" key="4">
    <source>
        <dbReference type="Proteomes" id="UP001239445"/>
    </source>
</evidence>
<keyword evidence="2" id="KW-0472">Membrane</keyword>
<sequence>MTTTESEGKTPYTALNPVADPPADPIDEEAKTRKQARGEKRIKVLRVIQSTLSALLSLAIAIFQGRLYGTYQNTQSTAGAWPKVPDVVPTILLFSVALVALVFDGCMLVGYFFPSSKFARWALRVGGAAQYVMSSTKTVSFAIAAVISKTSYDYGVNSGTNADLWSYTCSDQAVPMEAVIHADSNCNSQWASWAFAIFQVAIEVFGWVISILVFRQTDKKLTHQAMEERLTAYSSNVNGRLADATPQFESGLAA</sequence>
<evidence type="ECO:0000256" key="1">
    <source>
        <dbReference type="SAM" id="MobiDB-lite"/>
    </source>
</evidence>
<keyword evidence="4" id="KW-1185">Reference proteome</keyword>
<dbReference type="Proteomes" id="UP001239445">
    <property type="component" value="Unassembled WGS sequence"/>
</dbReference>
<gene>
    <name evidence="3" type="ORF">QBC47DRAFT_416508</name>
</gene>